<dbReference type="InterPro" id="IPR037401">
    <property type="entry name" value="SnoaL-like"/>
</dbReference>
<dbReference type="RefSeq" id="WP_142891407.1">
    <property type="nucleotide sequence ID" value="NZ_ML660160.1"/>
</dbReference>
<dbReference type="PROSITE" id="PS51257">
    <property type="entry name" value="PROKAR_LIPOPROTEIN"/>
    <property type="match status" value="1"/>
</dbReference>
<comment type="caution">
    <text evidence="3">The sequence shown here is derived from an EMBL/GenBank/DDBJ whole genome shotgun (WGS) entry which is preliminary data.</text>
</comment>
<keyword evidence="1" id="KW-0732">Signal</keyword>
<name>A0A545UIT7_9GAMM</name>
<evidence type="ECO:0000256" key="1">
    <source>
        <dbReference type="SAM" id="SignalP"/>
    </source>
</evidence>
<proteinExistence type="predicted"/>
<dbReference type="OrthoDB" id="129755at2"/>
<dbReference type="AlphaFoldDB" id="A0A545UIT7"/>
<gene>
    <name evidence="3" type="ORF">FLL46_00215</name>
</gene>
<reference evidence="3 4" key="1">
    <citation type="submission" date="2019-07" db="EMBL/GenBank/DDBJ databases">
        <title>Draft genome for Aliikangiella sp. M105.</title>
        <authorList>
            <person name="Wang G."/>
        </authorList>
    </citation>
    <scope>NUCLEOTIDE SEQUENCE [LARGE SCALE GENOMIC DNA]</scope>
    <source>
        <strain evidence="3 4">M105</strain>
    </source>
</reference>
<organism evidence="3 4">
    <name type="scientific">Aliikangiella coralliicola</name>
    <dbReference type="NCBI Taxonomy" id="2592383"/>
    <lineage>
        <taxon>Bacteria</taxon>
        <taxon>Pseudomonadati</taxon>
        <taxon>Pseudomonadota</taxon>
        <taxon>Gammaproteobacteria</taxon>
        <taxon>Oceanospirillales</taxon>
        <taxon>Pleioneaceae</taxon>
        <taxon>Aliikangiella</taxon>
    </lineage>
</organism>
<dbReference type="Proteomes" id="UP000315439">
    <property type="component" value="Unassembled WGS sequence"/>
</dbReference>
<feature type="domain" description="SnoaL-like" evidence="2">
    <location>
        <begin position="28"/>
        <end position="139"/>
    </location>
</feature>
<dbReference type="Gene3D" id="3.10.450.50">
    <property type="match status" value="1"/>
</dbReference>
<evidence type="ECO:0000313" key="3">
    <source>
        <dbReference type="EMBL" id="TQV89343.1"/>
    </source>
</evidence>
<evidence type="ECO:0000259" key="2">
    <source>
        <dbReference type="Pfam" id="PF13474"/>
    </source>
</evidence>
<evidence type="ECO:0000313" key="4">
    <source>
        <dbReference type="Proteomes" id="UP000315439"/>
    </source>
</evidence>
<feature type="chain" id="PRO_5022117125" description="SnoaL-like domain-containing protein" evidence="1">
    <location>
        <begin position="23"/>
        <end position="150"/>
    </location>
</feature>
<dbReference type="Pfam" id="PF13474">
    <property type="entry name" value="SnoaL_3"/>
    <property type="match status" value="1"/>
</dbReference>
<accession>A0A545UIT7</accession>
<keyword evidence="4" id="KW-1185">Reference proteome</keyword>
<feature type="signal peptide" evidence="1">
    <location>
        <begin position="1"/>
        <end position="22"/>
    </location>
</feature>
<protein>
    <recommendedName>
        <fullName evidence="2">SnoaL-like domain-containing protein</fullName>
    </recommendedName>
</protein>
<dbReference type="InterPro" id="IPR032710">
    <property type="entry name" value="NTF2-like_dom_sf"/>
</dbReference>
<sequence length="150" mass="17206">MNRKKLSILIAVTALFSGVASACDFKCTYNKHIDAIKSKDFKAFESTIIKDGQLPFILPNGKYFDDPVAYRKMLKEWFAEDGWTFSPEVIKTEETKEMGTVLLKVDYNEKDRGGKPYHLEHFLFLVFKKEAGGWFLVHDQNTKIESGANQ</sequence>
<dbReference type="EMBL" id="VIKS01000001">
    <property type="protein sequence ID" value="TQV89343.1"/>
    <property type="molecule type" value="Genomic_DNA"/>
</dbReference>
<dbReference type="SUPFAM" id="SSF54427">
    <property type="entry name" value="NTF2-like"/>
    <property type="match status" value="1"/>
</dbReference>